<sequence>MGLPREDAVRAYSTWQQSQVSTDEQKKHYSMAEELTLAYGYDLDMLAANQERMYQFYTKHGVLPGISWRYVRDVQSFLAEHGGWDAM</sequence>
<evidence type="ECO:0000313" key="1">
    <source>
        <dbReference type="EMBL" id="KAK2754612.1"/>
    </source>
</evidence>
<protein>
    <submittedName>
        <fullName evidence="1">Uncharacterized protein</fullName>
    </submittedName>
</protein>
<dbReference type="AlphaFoldDB" id="A0AAD9YA10"/>
<name>A0AAD9YA10_COLKA</name>
<dbReference type="EMBL" id="VYYT01000227">
    <property type="protein sequence ID" value="KAK2754612.1"/>
    <property type="molecule type" value="Genomic_DNA"/>
</dbReference>
<accession>A0AAD9YA10</accession>
<dbReference type="Proteomes" id="UP001281614">
    <property type="component" value="Unassembled WGS sequence"/>
</dbReference>
<comment type="caution">
    <text evidence="1">The sequence shown here is derived from an EMBL/GenBank/DDBJ whole genome shotgun (WGS) entry which is preliminary data.</text>
</comment>
<keyword evidence="2" id="KW-1185">Reference proteome</keyword>
<reference evidence="1" key="1">
    <citation type="submission" date="2023-02" db="EMBL/GenBank/DDBJ databases">
        <title>Colletotrichum kahawae CIFC_Que2 genome sequencing and assembly.</title>
        <authorList>
            <person name="Baroncelli R."/>
        </authorList>
    </citation>
    <scope>NUCLEOTIDE SEQUENCE</scope>
    <source>
        <strain evidence="1">CIFC_Que2</strain>
    </source>
</reference>
<organism evidence="1 2">
    <name type="scientific">Colletotrichum kahawae</name>
    <name type="common">Coffee berry disease fungus</name>
    <dbReference type="NCBI Taxonomy" id="34407"/>
    <lineage>
        <taxon>Eukaryota</taxon>
        <taxon>Fungi</taxon>
        <taxon>Dikarya</taxon>
        <taxon>Ascomycota</taxon>
        <taxon>Pezizomycotina</taxon>
        <taxon>Sordariomycetes</taxon>
        <taxon>Hypocreomycetidae</taxon>
        <taxon>Glomerellales</taxon>
        <taxon>Glomerellaceae</taxon>
        <taxon>Colletotrichum</taxon>
        <taxon>Colletotrichum gloeosporioides species complex</taxon>
    </lineage>
</organism>
<proteinExistence type="predicted"/>
<evidence type="ECO:0000313" key="2">
    <source>
        <dbReference type="Proteomes" id="UP001281614"/>
    </source>
</evidence>
<gene>
    <name evidence="1" type="ORF">CKAH01_17409</name>
</gene>